<name>A0A6C2U7K4_PONDE</name>
<sequence length="448" mass="49939">MNKNLIWMATLIGSINAAVFSQHVFEITSFSSNGQLTWTNSYGASEFSIECSTNLLGEWTAISPELVNIPGTSYNHVVEIPLNPDLPEQFYRVVGSIPNVGVDYHSYSSDFKLSSFINMYHQPSVRQIVQAQLQGMADSGATRISTKIWLVTEPGSSTFGDTWRSTFPLSDQEQANIRTYAQDVADVKGIGGNRLRLDLGMLWLGTADYTRGNPADGLGWRALSEDVFTNRVNLTTDKVIAAVSGIDRPDGVPVVETVYLNGEVMIGAKANEEWFMNNLYPRFVSVVSNAGFTPSVYFIVADSQENVLQNDYVDAEHPILNNHRSMYWVYRTLRHMSDNSLPIPARIDFSYYVPSSGATYQSLLSRVLHDADATLPSLGAPQSYGLAETYYFDDDSERHLYGQAIAEEMKSNQRLKLITFWTTPDGGGTGVNMAYPFEFNDYRLTAEK</sequence>
<evidence type="ECO:0000313" key="2">
    <source>
        <dbReference type="Proteomes" id="UP000366872"/>
    </source>
</evidence>
<gene>
    <name evidence="1" type="ORF">PDESU_03997</name>
</gene>
<proteinExistence type="predicted"/>
<dbReference type="Proteomes" id="UP000366872">
    <property type="component" value="Unassembled WGS sequence"/>
</dbReference>
<organism evidence="1 2">
    <name type="scientific">Pontiella desulfatans</name>
    <dbReference type="NCBI Taxonomy" id="2750659"/>
    <lineage>
        <taxon>Bacteria</taxon>
        <taxon>Pseudomonadati</taxon>
        <taxon>Kiritimatiellota</taxon>
        <taxon>Kiritimatiellia</taxon>
        <taxon>Kiritimatiellales</taxon>
        <taxon>Pontiellaceae</taxon>
        <taxon>Pontiella</taxon>
    </lineage>
</organism>
<protein>
    <submittedName>
        <fullName evidence="1">Uncharacterized protein</fullName>
    </submittedName>
</protein>
<dbReference type="EMBL" id="CAAHFG010000002">
    <property type="protein sequence ID" value="VGO15414.1"/>
    <property type="molecule type" value="Genomic_DNA"/>
</dbReference>
<dbReference type="AlphaFoldDB" id="A0A6C2U7K4"/>
<dbReference type="RefSeq" id="WP_136080979.1">
    <property type="nucleotide sequence ID" value="NZ_CAAHFG010000002.1"/>
</dbReference>
<accession>A0A6C2U7K4</accession>
<reference evidence="1 2" key="1">
    <citation type="submission" date="2019-04" db="EMBL/GenBank/DDBJ databases">
        <authorList>
            <person name="Van Vliet M D."/>
        </authorList>
    </citation>
    <scope>NUCLEOTIDE SEQUENCE [LARGE SCALE GENOMIC DNA]</scope>
    <source>
        <strain evidence="1 2">F1</strain>
    </source>
</reference>
<evidence type="ECO:0000313" key="1">
    <source>
        <dbReference type="EMBL" id="VGO15414.1"/>
    </source>
</evidence>
<keyword evidence="2" id="KW-1185">Reference proteome</keyword>